<proteinExistence type="predicted"/>
<dbReference type="STRING" id="34506.A0A090LFV1"/>
<dbReference type="OrthoDB" id="342281at2759"/>
<evidence type="ECO:0000313" key="7">
    <source>
        <dbReference type="Proteomes" id="UP000035682"/>
    </source>
</evidence>
<dbReference type="GeneID" id="36381007"/>
<dbReference type="PANTHER" id="PTHR12911:SF8">
    <property type="entry name" value="KLAROID PROTEIN-RELATED"/>
    <property type="match status" value="1"/>
</dbReference>
<dbReference type="RefSeq" id="XP_024507837.1">
    <property type="nucleotide sequence ID" value="XM_024654468.1"/>
</dbReference>
<dbReference type="AlphaFoldDB" id="A0A090LFV1"/>
<dbReference type="InterPro" id="IPR012919">
    <property type="entry name" value="SUN_dom"/>
</dbReference>
<dbReference type="EMBL" id="LN609529">
    <property type="protein sequence ID" value="CEF68637.1"/>
    <property type="molecule type" value="Genomic_DNA"/>
</dbReference>
<sequence>MISVMIHYYHYSKDDTNHLEKHKENKKSKILTDDMLTSGKVKKEKKGLSLLDTFFICLKKIFHFVCPSLQTMNSINNDMKMIEVSKRSEVAVGEKLNDTTTTTTANKTMPVSTIVVDIGEEKLKKLRNELIETFKDESKKMIKEELKILKDIIDEKVKIIGNRINSIENNDNNFGKKKEEIVIDYTIVNDLIEKAIQKYDSDKTELVDYALESTGGRIIEASGDKGFFDSWYNIAKIPFIFLKPSPRIVIQRTSLNLVPGNSWCFEGDTGFLTIGLSYEIYVTSFTYEHIHFKNSPSNNLSSAPKELEIFGIDGKNNSCDNSTSIGNFTFKASKSPLQMFEIKGTNNRTYPMVKIGIKSNYGASYTCLYRIRVHGHRDFK</sequence>
<dbReference type="PROSITE" id="PS51469">
    <property type="entry name" value="SUN"/>
    <property type="match status" value="1"/>
</dbReference>
<evidence type="ECO:0000256" key="1">
    <source>
        <dbReference type="ARBA" id="ARBA00004370"/>
    </source>
</evidence>
<feature type="domain" description="SUN" evidence="5">
    <location>
        <begin position="215"/>
        <end position="378"/>
    </location>
</feature>
<protein>
    <submittedName>
        <fullName evidence="6 8">Sperm-associated antigen 4</fullName>
    </submittedName>
</protein>
<gene>
    <name evidence="6 8 9" type="ORF">SRAE_2000329200</name>
</gene>
<evidence type="ECO:0000313" key="6">
    <source>
        <dbReference type="EMBL" id="CEF68637.1"/>
    </source>
</evidence>
<evidence type="ECO:0000313" key="9">
    <source>
        <dbReference type="WormBase" id="SRAE_2000329200"/>
    </source>
</evidence>
<dbReference type="GO" id="GO:0043495">
    <property type="term" value="F:protein-membrane adaptor activity"/>
    <property type="evidence" value="ECO:0007669"/>
    <property type="project" value="TreeGrafter"/>
</dbReference>
<dbReference type="WormBase" id="SRAE_2000329200">
    <property type="protein sequence ID" value="SRP02398"/>
    <property type="gene ID" value="WBGene00263514"/>
</dbReference>
<dbReference type="Gene3D" id="2.60.120.260">
    <property type="entry name" value="Galactose-binding domain-like"/>
    <property type="match status" value="1"/>
</dbReference>
<dbReference type="CTD" id="36381007"/>
<dbReference type="InterPro" id="IPR045119">
    <property type="entry name" value="SUN1-5"/>
</dbReference>
<dbReference type="GO" id="GO:0034993">
    <property type="term" value="C:meiotic nuclear membrane microtubule tethering complex"/>
    <property type="evidence" value="ECO:0007669"/>
    <property type="project" value="TreeGrafter"/>
</dbReference>
<comment type="subcellular location">
    <subcellularLocation>
        <location evidence="1">Membrane</location>
    </subcellularLocation>
</comment>
<evidence type="ECO:0000256" key="2">
    <source>
        <dbReference type="ARBA" id="ARBA00022692"/>
    </source>
</evidence>
<evidence type="ECO:0000256" key="4">
    <source>
        <dbReference type="ARBA" id="ARBA00023136"/>
    </source>
</evidence>
<keyword evidence="2" id="KW-0812">Transmembrane</keyword>
<dbReference type="Proteomes" id="UP000035682">
    <property type="component" value="Unplaced"/>
</dbReference>
<evidence type="ECO:0000313" key="8">
    <source>
        <dbReference type="WBParaSite" id="SRAE_2000329200.1"/>
    </source>
</evidence>
<organism evidence="6">
    <name type="scientific">Strongyloides ratti</name>
    <name type="common">Parasitic roundworm</name>
    <dbReference type="NCBI Taxonomy" id="34506"/>
    <lineage>
        <taxon>Eukaryota</taxon>
        <taxon>Metazoa</taxon>
        <taxon>Ecdysozoa</taxon>
        <taxon>Nematoda</taxon>
        <taxon>Chromadorea</taxon>
        <taxon>Rhabditida</taxon>
        <taxon>Tylenchina</taxon>
        <taxon>Panagrolaimomorpha</taxon>
        <taxon>Strongyloidoidea</taxon>
        <taxon>Strongyloididae</taxon>
        <taxon>Strongyloides</taxon>
    </lineage>
</organism>
<keyword evidence="3" id="KW-1133">Transmembrane helix</keyword>
<reference evidence="6 7" key="1">
    <citation type="submission" date="2014-09" db="EMBL/GenBank/DDBJ databases">
        <authorList>
            <person name="Martin A.A."/>
        </authorList>
    </citation>
    <scope>NUCLEOTIDE SEQUENCE</scope>
    <source>
        <strain evidence="7">ED321</strain>
        <strain evidence="6">ED321 Heterogonic</strain>
    </source>
</reference>
<keyword evidence="7" id="KW-1185">Reference proteome</keyword>
<reference evidence="8" key="2">
    <citation type="submission" date="2020-12" db="UniProtKB">
        <authorList>
            <consortium name="WormBaseParasite"/>
        </authorList>
    </citation>
    <scope>IDENTIFICATION</scope>
</reference>
<accession>A0A090LFV1</accession>
<keyword evidence="4" id="KW-0472">Membrane</keyword>
<evidence type="ECO:0000256" key="3">
    <source>
        <dbReference type="ARBA" id="ARBA00022989"/>
    </source>
</evidence>
<dbReference type="Pfam" id="PF07738">
    <property type="entry name" value="Sad1_UNC"/>
    <property type="match status" value="1"/>
</dbReference>
<dbReference type="WBParaSite" id="SRAE_2000329200.1">
    <property type="protein sequence ID" value="SRAE_2000329200.1"/>
    <property type="gene ID" value="WBGene00263514"/>
</dbReference>
<dbReference type="PANTHER" id="PTHR12911">
    <property type="entry name" value="SAD1/UNC-84-LIKE PROTEIN-RELATED"/>
    <property type="match status" value="1"/>
</dbReference>
<name>A0A090LFV1_STRRB</name>
<evidence type="ECO:0000259" key="5">
    <source>
        <dbReference type="PROSITE" id="PS51469"/>
    </source>
</evidence>